<evidence type="ECO:0000256" key="1">
    <source>
        <dbReference type="SAM" id="MobiDB-lite"/>
    </source>
</evidence>
<feature type="chain" id="PRO_5041670644" description="DUF4832 domain-containing protein" evidence="2">
    <location>
        <begin position="26"/>
        <end position="539"/>
    </location>
</feature>
<evidence type="ECO:0000256" key="2">
    <source>
        <dbReference type="SAM" id="SignalP"/>
    </source>
</evidence>
<reference evidence="3" key="1">
    <citation type="submission" date="2023-08" db="EMBL/GenBank/DDBJ databases">
        <title>The draft genome of Tsukamurella strandjordii strain 050030.</title>
        <authorList>
            <person name="Zhao F."/>
            <person name="Feng Y."/>
            <person name="Zong Z."/>
        </authorList>
    </citation>
    <scope>NUCLEOTIDE SEQUENCE</scope>
    <source>
        <strain evidence="3">050030</strain>
    </source>
</reference>
<dbReference type="Gene3D" id="3.20.20.80">
    <property type="entry name" value="Glycosidases"/>
    <property type="match status" value="1"/>
</dbReference>
<dbReference type="AlphaFoldDB" id="A0AA90SNC5"/>
<dbReference type="Proteomes" id="UP001178281">
    <property type="component" value="Unassembled WGS sequence"/>
</dbReference>
<dbReference type="RefSeq" id="WP_305112569.1">
    <property type="nucleotide sequence ID" value="NZ_JAUTIX010000008.1"/>
</dbReference>
<evidence type="ECO:0000313" key="3">
    <source>
        <dbReference type="EMBL" id="MDP0400118.1"/>
    </source>
</evidence>
<dbReference type="SUPFAM" id="SSF51445">
    <property type="entry name" value="(Trans)glycosidases"/>
    <property type="match status" value="1"/>
</dbReference>
<evidence type="ECO:0008006" key="5">
    <source>
        <dbReference type="Google" id="ProtNLM"/>
    </source>
</evidence>
<protein>
    <recommendedName>
        <fullName evidence="5">DUF4832 domain-containing protein</fullName>
    </recommendedName>
</protein>
<keyword evidence="4" id="KW-1185">Reference proteome</keyword>
<organism evidence="3 4">
    <name type="scientific">Tsukamurella strandjordii</name>
    <dbReference type="NCBI Taxonomy" id="147577"/>
    <lineage>
        <taxon>Bacteria</taxon>
        <taxon>Bacillati</taxon>
        <taxon>Actinomycetota</taxon>
        <taxon>Actinomycetes</taxon>
        <taxon>Mycobacteriales</taxon>
        <taxon>Tsukamurellaceae</taxon>
        <taxon>Tsukamurella</taxon>
    </lineage>
</organism>
<sequence>MTRTAWLLGPVALAAAAAVTLSTTSAPPPPGDLPFSEPDLVNPLRGQYENLLTGPFPQTSELNRDLPAWPGVADVSVRIPWSFLQPKDPRTVPADAADTEKYSFDQLDTYIADAAKQGKRVGFRVTAFNSCCDATKPGDVVTTAPAWLRTLPGASTTAVKDGVSYVIPRWNDAAYLDAFTGLVEALGRRYDRDERVAVFEFSGYGDFSENHMSFARDSLGAPGPAPERSRAELGYFSQYRDQTLTAASANRLVGTTLRAFRSTQIVSPMGNPEIARLLLRDHPDLAGLRRPVGIRADSLGGMEIFPTWAQNRWSQYVIDRDPLIGVLAQRYRTAPVLSEWSPQLLTGGTDLEYYRRGANDVVRQHVSSTSSTGFPAQSRPERMTAEQYELWERANKYAGYRYSAATLGPRTTDDGRRVLDVRWTNAGSAPTHDRWTVTYDLLDTLGRVRASIPGAVDLAGLLTTEPYAGAPAVPPAAEVTDTVELPYLRPGTYSLRVRVQWDERKPDATHTVDLPPMALAQTGRDTGGGYPAGTVELGR</sequence>
<evidence type="ECO:0000313" key="4">
    <source>
        <dbReference type="Proteomes" id="UP001178281"/>
    </source>
</evidence>
<feature type="signal peptide" evidence="2">
    <location>
        <begin position="1"/>
        <end position="25"/>
    </location>
</feature>
<accession>A0AA90SNC5</accession>
<feature type="region of interest" description="Disordered" evidence="1">
    <location>
        <begin position="518"/>
        <end position="539"/>
    </location>
</feature>
<dbReference type="EMBL" id="JAUTIX010000008">
    <property type="protein sequence ID" value="MDP0400118.1"/>
    <property type="molecule type" value="Genomic_DNA"/>
</dbReference>
<proteinExistence type="predicted"/>
<comment type="caution">
    <text evidence="3">The sequence shown here is derived from an EMBL/GenBank/DDBJ whole genome shotgun (WGS) entry which is preliminary data.</text>
</comment>
<name>A0AA90SNC5_9ACTN</name>
<keyword evidence="2" id="KW-0732">Signal</keyword>
<dbReference type="InterPro" id="IPR017853">
    <property type="entry name" value="GH"/>
</dbReference>
<gene>
    <name evidence="3" type="ORF">Q7X28_19555</name>
</gene>